<gene>
    <name evidence="4" type="ORF">D7B24_000875</name>
</gene>
<dbReference type="EMBL" id="RBVV01000114">
    <property type="protein sequence ID" value="RNJ54136.1"/>
    <property type="molecule type" value="Genomic_DNA"/>
</dbReference>
<evidence type="ECO:0000256" key="2">
    <source>
        <dbReference type="ARBA" id="ARBA00022801"/>
    </source>
</evidence>
<keyword evidence="2" id="KW-0378">Hydrolase</keyword>
<dbReference type="PANTHER" id="PTHR43248">
    <property type="entry name" value="2-SUCCINYL-6-HYDROXY-2,4-CYCLOHEXADIENE-1-CARBOXYLATE SYNTHASE"/>
    <property type="match status" value="1"/>
</dbReference>
<evidence type="ECO:0000313" key="5">
    <source>
        <dbReference type="Proteomes" id="UP000267145"/>
    </source>
</evidence>
<dbReference type="InterPro" id="IPR029058">
    <property type="entry name" value="AB_hydrolase_fold"/>
</dbReference>
<dbReference type="AlphaFoldDB" id="A0A3M9Y2M4"/>
<dbReference type="GeneID" id="39604564"/>
<dbReference type="PANTHER" id="PTHR43248:SF25">
    <property type="entry name" value="AB HYDROLASE-1 DOMAIN-CONTAINING PROTEIN-RELATED"/>
    <property type="match status" value="1"/>
</dbReference>
<reference evidence="4 5" key="1">
    <citation type="submission" date="2018-10" db="EMBL/GenBank/DDBJ databases">
        <title>Genome sequence of Verticillium nonalfalfae VnAa140.</title>
        <authorList>
            <person name="Stajich J.E."/>
            <person name="Kasson M.T."/>
        </authorList>
    </citation>
    <scope>NUCLEOTIDE SEQUENCE [LARGE SCALE GENOMIC DNA]</scope>
    <source>
        <strain evidence="4 5">VnAa140</strain>
    </source>
</reference>
<dbReference type="Pfam" id="PF08386">
    <property type="entry name" value="Abhydrolase_4"/>
    <property type="match status" value="1"/>
</dbReference>
<protein>
    <recommendedName>
        <fullName evidence="3">Peptidase S33 tripeptidyl aminopeptidase-like C-terminal domain-containing protein</fullName>
    </recommendedName>
</protein>
<dbReference type="InterPro" id="IPR013595">
    <property type="entry name" value="Pept_S33_TAP-like_C"/>
</dbReference>
<dbReference type="InterPro" id="IPR051601">
    <property type="entry name" value="Serine_prot/Carboxylest_S33"/>
</dbReference>
<organism evidence="4 5">
    <name type="scientific">Verticillium nonalfalfae</name>
    <dbReference type="NCBI Taxonomy" id="1051616"/>
    <lineage>
        <taxon>Eukaryota</taxon>
        <taxon>Fungi</taxon>
        <taxon>Dikarya</taxon>
        <taxon>Ascomycota</taxon>
        <taxon>Pezizomycotina</taxon>
        <taxon>Sordariomycetes</taxon>
        <taxon>Hypocreomycetidae</taxon>
        <taxon>Glomerellales</taxon>
        <taxon>Plectosphaerellaceae</taxon>
        <taxon>Verticillium</taxon>
    </lineage>
</organism>
<comment type="caution">
    <text evidence="4">The sequence shown here is derived from an EMBL/GenBank/DDBJ whole genome shotgun (WGS) entry which is preliminary data.</text>
</comment>
<proteinExistence type="inferred from homology"/>
<name>A0A3M9Y2M4_9PEZI</name>
<dbReference type="SUPFAM" id="SSF53474">
    <property type="entry name" value="alpha/beta-Hydrolases"/>
    <property type="match status" value="1"/>
</dbReference>
<dbReference type="STRING" id="1051616.A0A3M9Y2M4"/>
<evidence type="ECO:0000313" key="4">
    <source>
        <dbReference type="EMBL" id="RNJ54136.1"/>
    </source>
</evidence>
<accession>A0A3M9Y2M4</accession>
<comment type="similarity">
    <text evidence="1">Belongs to the peptidase S33 family.</text>
</comment>
<dbReference type="Proteomes" id="UP000267145">
    <property type="component" value="Unassembled WGS sequence"/>
</dbReference>
<dbReference type="Gene3D" id="3.40.50.1820">
    <property type="entry name" value="alpha/beta hydrolase"/>
    <property type="match status" value="2"/>
</dbReference>
<dbReference type="RefSeq" id="XP_028492294.1">
    <property type="nucleotide sequence ID" value="XM_028635123.1"/>
</dbReference>
<feature type="domain" description="Peptidase S33 tripeptidyl aminopeptidase-like C-terminal" evidence="3">
    <location>
        <begin position="454"/>
        <end position="567"/>
    </location>
</feature>
<evidence type="ECO:0000256" key="1">
    <source>
        <dbReference type="ARBA" id="ARBA00010088"/>
    </source>
</evidence>
<dbReference type="GO" id="GO:0016787">
    <property type="term" value="F:hydrolase activity"/>
    <property type="evidence" value="ECO:0007669"/>
    <property type="project" value="UniProtKB-KW"/>
</dbReference>
<evidence type="ECO:0000259" key="3">
    <source>
        <dbReference type="Pfam" id="PF08386"/>
    </source>
</evidence>
<sequence>MKLPPGSISVFLSTVAGTSSAFLQKRQFSNDSFDWATVQPSRNLQYHDCYDRFKCARLKVPLDWTTANSSQCASSSRWAAIGIVTLPASVPETDPSFGGTILINPGGPGGGGTEMALDIGVYIQAILDGDRHYEILGFDPRGVALSTPRADCYNDDLKRAADFIQKEGLPAMTSGPEALAYQYQAARGLSDLCAEAGEDSIFNYMSTASVARDMVEIVDRVDELRHKNLTSAEDEKRELPKLQYFGISYGTILGNTFASMFPGRVGRMVLDGVADADDYISGTWAKNLNDAEVVVDKFYETCFHAGDLCLLKQESDGSAADIRKRVDDFIQELVKTPIITVAGGRVRFVTSLIVRDTIRRALYSPIKAYELLSIVLATTLAGDYSLLLQSPAVNNYERKDVCVVPGDYYPPQNYTWDSEAGMGVLCGDSAIKAGERNNGSWAASIVEQLDAQSPTAGEPWARIPLSCSGWTFQPKYAFRGPFGHLDLDLSKTEDKPAAPLLILSTRHDHATPLANAEHLSTLYPGSAVVIQESVGHCALVTSRSECTAQHLRTYFDIGKVPRSGTTCEEDCSPGIPFVPCPGFADTPS</sequence>
<keyword evidence="5" id="KW-1185">Reference proteome</keyword>